<feature type="signal peptide" evidence="1">
    <location>
        <begin position="1"/>
        <end position="23"/>
    </location>
</feature>
<evidence type="ECO:0000313" key="3">
    <source>
        <dbReference type="Proteomes" id="UP000316471"/>
    </source>
</evidence>
<dbReference type="AlphaFoldDB" id="A0A562M2D4"/>
<organism evidence="2 3">
    <name type="scientific">Aerolutibacter ruishenii</name>
    <dbReference type="NCBI Taxonomy" id="686800"/>
    <lineage>
        <taxon>Bacteria</taxon>
        <taxon>Pseudomonadati</taxon>
        <taxon>Pseudomonadota</taxon>
        <taxon>Gammaproteobacteria</taxon>
        <taxon>Lysobacterales</taxon>
        <taxon>Lysobacteraceae</taxon>
        <taxon>Aerolutibacter</taxon>
    </lineage>
</organism>
<accession>A0A562M2D4</accession>
<reference evidence="2 3" key="1">
    <citation type="journal article" date="2015" name="Stand. Genomic Sci.">
        <title>Genomic Encyclopedia of Bacterial and Archaeal Type Strains, Phase III: the genomes of soil and plant-associated and newly described type strains.</title>
        <authorList>
            <person name="Whitman W.B."/>
            <person name="Woyke T."/>
            <person name="Klenk H.P."/>
            <person name="Zhou Y."/>
            <person name="Lilburn T.G."/>
            <person name="Beck B.J."/>
            <person name="De Vos P."/>
            <person name="Vandamme P."/>
            <person name="Eisen J.A."/>
            <person name="Garrity G."/>
            <person name="Hugenholtz P."/>
            <person name="Kyrpides N.C."/>
        </authorList>
    </citation>
    <scope>NUCLEOTIDE SEQUENCE [LARGE SCALE GENOMIC DNA]</scope>
    <source>
        <strain evidence="2 3">CGMCC 1.10136</strain>
    </source>
</reference>
<gene>
    <name evidence="2" type="ORF">IP93_00096</name>
</gene>
<protein>
    <recommendedName>
        <fullName evidence="4">Secreted protein</fullName>
    </recommendedName>
</protein>
<evidence type="ECO:0008006" key="4">
    <source>
        <dbReference type="Google" id="ProtNLM"/>
    </source>
</evidence>
<dbReference type="EMBL" id="VLKP01000001">
    <property type="protein sequence ID" value="TWI14105.1"/>
    <property type="molecule type" value="Genomic_DNA"/>
</dbReference>
<sequence length="149" mass="16397">MNLSRLPAILLLAALSTLQPASAQVAAVPVEKRFSAEQFQAAGLHRLSADELATLNRLLQEDQARVLRRATAPTREQEPVRSSIAGEFRGWSTGTVFTLANGEKWRVTEGSYTVRPVTRPAVTIRPGMISGWYMEVEGHSVKAKVRRAD</sequence>
<evidence type="ECO:0000256" key="1">
    <source>
        <dbReference type="SAM" id="SignalP"/>
    </source>
</evidence>
<proteinExistence type="predicted"/>
<keyword evidence="3" id="KW-1185">Reference proteome</keyword>
<keyword evidence="1" id="KW-0732">Signal</keyword>
<evidence type="ECO:0000313" key="2">
    <source>
        <dbReference type="EMBL" id="TWI14105.1"/>
    </source>
</evidence>
<comment type="caution">
    <text evidence="2">The sequence shown here is derived from an EMBL/GenBank/DDBJ whole genome shotgun (WGS) entry which is preliminary data.</text>
</comment>
<name>A0A562M2D4_9GAMM</name>
<dbReference type="RefSeq" id="WP_144810943.1">
    <property type="nucleotide sequence ID" value="NZ_VLKP01000001.1"/>
</dbReference>
<dbReference type="Proteomes" id="UP000316471">
    <property type="component" value="Unassembled WGS sequence"/>
</dbReference>
<feature type="chain" id="PRO_5021990949" description="Secreted protein" evidence="1">
    <location>
        <begin position="24"/>
        <end position="149"/>
    </location>
</feature>
<dbReference type="OrthoDB" id="8703271at2"/>